<protein>
    <submittedName>
        <fullName evidence="2">Uncharacterized protein</fullName>
    </submittedName>
</protein>
<accession>A0A418JI26</accession>
<reference evidence="2 3" key="1">
    <citation type="journal article" date="2016" name="Front. Microbiol.">
        <title>Comprehensive Phylogenetic Analysis of Bovine Non-aureus Staphylococci Species Based on Whole-Genome Sequencing.</title>
        <authorList>
            <person name="Naushad S."/>
            <person name="Barkema H.W."/>
            <person name="Luby C."/>
            <person name="Condas L.A."/>
            <person name="Nobrega D.B."/>
            <person name="Carson D.A."/>
            <person name="De Buck J."/>
        </authorList>
    </citation>
    <scope>NUCLEOTIDE SEQUENCE [LARGE SCALE GENOMIC DNA]</scope>
    <source>
        <strain evidence="2 3">SNUC 5959</strain>
    </source>
</reference>
<comment type="caution">
    <text evidence="2">The sequence shown here is derived from an EMBL/GenBank/DDBJ whole genome shotgun (WGS) entry which is preliminary data.</text>
</comment>
<keyword evidence="1" id="KW-0812">Transmembrane</keyword>
<sequence length="78" mass="8594">MKMKNSDFKGGAMMKLNKLLIPLKLLAVNIVSILFLLGLIIMNTATYLAFGVELGLANTGVFLVVIALIIDNESRERR</sequence>
<name>A0A418JI26_STAHY</name>
<keyword evidence="1" id="KW-1133">Transmembrane helix</keyword>
<dbReference type="AlphaFoldDB" id="A0A418JI26"/>
<dbReference type="EMBL" id="QXVO01000024">
    <property type="protein sequence ID" value="RIO45047.1"/>
    <property type="molecule type" value="Genomic_DNA"/>
</dbReference>
<evidence type="ECO:0000313" key="3">
    <source>
        <dbReference type="Proteomes" id="UP000285625"/>
    </source>
</evidence>
<evidence type="ECO:0000313" key="2">
    <source>
        <dbReference type="EMBL" id="RIO45047.1"/>
    </source>
</evidence>
<dbReference type="Proteomes" id="UP000285625">
    <property type="component" value="Unassembled WGS sequence"/>
</dbReference>
<gene>
    <name evidence="2" type="ORF">BUZ57_08310</name>
</gene>
<proteinExistence type="predicted"/>
<feature type="transmembrane region" description="Helical" evidence="1">
    <location>
        <begin position="47"/>
        <end position="70"/>
    </location>
</feature>
<evidence type="ECO:0000256" key="1">
    <source>
        <dbReference type="SAM" id="Phobius"/>
    </source>
</evidence>
<keyword evidence="1" id="KW-0472">Membrane</keyword>
<organism evidence="2 3">
    <name type="scientific">Staphylococcus hyicus</name>
    <dbReference type="NCBI Taxonomy" id="1284"/>
    <lineage>
        <taxon>Bacteria</taxon>
        <taxon>Bacillati</taxon>
        <taxon>Bacillota</taxon>
        <taxon>Bacilli</taxon>
        <taxon>Bacillales</taxon>
        <taxon>Staphylococcaceae</taxon>
        <taxon>Staphylococcus</taxon>
    </lineage>
</organism>
<feature type="transmembrane region" description="Helical" evidence="1">
    <location>
        <begin position="21"/>
        <end position="41"/>
    </location>
</feature>